<dbReference type="STRING" id="1810919.A0A3D8T514"/>
<proteinExistence type="predicted"/>
<feature type="region of interest" description="Disordered" evidence="1">
    <location>
        <begin position="251"/>
        <end position="483"/>
    </location>
</feature>
<evidence type="ECO:0000256" key="1">
    <source>
        <dbReference type="SAM" id="MobiDB-lite"/>
    </source>
</evidence>
<dbReference type="PANTHER" id="PTHR37538:SF1">
    <property type="entry name" value="BTB DOMAIN-CONTAINING PROTEIN"/>
    <property type="match status" value="1"/>
</dbReference>
<name>A0A3D8T514_9EURO</name>
<keyword evidence="3" id="KW-1185">Reference proteome</keyword>
<evidence type="ECO:0000313" key="2">
    <source>
        <dbReference type="EMBL" id="RDW93645.1"/>
    </source>
</evidence>
<evidence type="ECO:0008006" key="4">
    <source>
        <dbReference type="Google" id="ProtNLM"/>
    </source>
</evidence>
<dbReference type="AlphaFoldDB" id="A0A3D8T514"/>
<dbReference type="GeneID" id="38111337"/>
<dbReference type="RefSeq" id="XP_026608828.1">
    <property type="nucleotide sequence ID" value="XM_026742983.1"/>
</dbReference>
<feature type="compositionally biased region" description="Acidic residues" evidence="1">
    <location>
        <begin position="421"/>
        <end position="454"/>
    </location>
</feature>
<feature type="compositionally biased region" description="Basic and acidic residues" evidence="1">
    <location>
        <begin position="407"/>
        <end position="420"/>
    </location>
</feature>
<gene>
    <name evidence="2" type="ORF">DSM5745_00967</name>
</gene>
<dbReference type="EMBL" id="PVWQ01000001">
    <property type="protein sequence ID" value="RDW93645.1"/>
    <property type="molecule type" value="Genomic_DNA"/>
</dbReference>
<evidence type="ECO:0000313" key="3">
    <source>
        <dbReference type="Proteomes" id="UP000256690"/>
    </source>
</evidence>
<feature type="compositionally biased region" description="Polar residues" evidence="1">
    <location>
        <begin position="251"/>
        <end position="260"/>
    </location>
</feature>
<feature type="compositionally biased region" description="Acidic residues" evidence="1">
    <location>
        <begin position="284"/>
        <end position="315"/>
    </location>
</feature>
<accession>A0A3D8T514</accession>
<feature type="compositionally biased region" description="Acidic residues" evidence="1">
    <location>
        <begin position="323"/>
        <end position="406"/>
    </location>
</feature>
<dbReference type="PANTHER" id="PTHR37538">
    <property type="entry name" value="BTB DOMAIN-CONTAINING PROTEIN"/>
    <property type="match status" value="1"/>
</dbReference>
<feature type="compositionally biased region" description="Polar residues" evidence="1">
    <location>
        <begin position="457"/>
        <end position="467"/>
    </location>
</feature>
<reference evidence="2 3" key="1">
    <citation type="journal article" date="2018" name="IMA Fungus">
        <title>IMA Genome-F 9: Draft genome sequence of Annulohypoxylon stygium, Aspergillus mulundensis, Berkeleyomyces basicola (syn. Thielaviopsis basicola), Ceratocystis smalleyi, two Cercospora beticola strains, Coleophoma cylindrospora, Fusarium fracticaudum, Phialophora cf. hyalina, and Morchella septimelata.</title>
        <authorList>
            <person name="Wingfield B.D."/>
            <person name="Bills G.F."/>
            <person name="Dong Y."/>
            <person name="Huang W."/>
            <person name="Nel W.J."/>
            <person name="Swalarsk-Parry B.S."/>
            <person name="Vaghefi N."/>
            <person name="Wilken P.M."/>
            <person name="An Z."/>
            <person name="de Beer Z.W."/>
            <person name="De Vos L."/>
            <person name="Chen L."/>
            <person name="Duong T.A."/>
            <person name="Gao Y."/>
            <person name="Hammerbacher A."/>
            <person name="Kikkert J.R."/>
            <person name="Li Y."/>
            <person name="Li H."/>
            <person name="Li K."/>
            <person name="Li Q."/>
            <person name="Liu X."/>
            <person name="Ma X."/>
            <person name="Naidoo K."/>
            <person name="Pethybridge S.J."/>
            <person name="Sun J."/>
            <person name="Steenkamp E.T."/>
            <person name="van der Nest M.A."/>
            <person name="van Wyk S."/>
            <person name="Wingfield M.J."/>
            <person name="Xiong C."/>
            <person name="Yue Q."/>
            <person name="Zhang X."/>
        </authorList>
    </citation>
    <scope>NUCLEOTIDE SEQUENCE [LARGE SCALE GENOMIC DNA]</scope>
    <source>
        <strain evidence="2 3">DSM 5745</strain>
    </source>
</reference>
<dbReference type="Gene3D" id="3.30.710.10">
    <property type="entry name" value="Potassium Channel Kv1.1, Chain A"/>
    <property type="match status" value="1"/>
</dbReference>
<organism evidence="2 3">
    <name type="scientific">Aspergillus mulundensis</name>
    <dbReference type="NCBI Taxonomy" id="1810919"/>
    <lineage>
        <taxon>Eukaryota</taxon>
        <taxon>Fungi</taxon>
        <taxon>Dikarya</taxon>
        <taxon>Ascomycota</taxon>
        <taxon>Pezizomycotina</taxon>
        <taxon>Eurotiomycetes</taxon>
        <taxon>Eurotiomycetidae</taxon>
        <taxon>Eurotiales</taxon>
        <taxon>Aspergillaceae</taxon>
        <taxon>Aspergillus</taxon>
        <taxon>Aspergillus subgen. Nidulantes</taxon>
    </lineage>
</organism>
<sequence>MANNGDATEFTQEAVNMNTDGKAEKARDQKIHSLQAGEVGLKYHQPTSSLYESDAITIKTGLGPYTRYTIPRAVLAKTPSFPQPAGNKRTITLSYVDSDIGHTLVHYLYTGTYQTLHEPLARSAEFREKVEYNRSVLTYRAAVSYGLDGLAEQAKKYMKIFDKNISVHEILSIAKETFVSAEKDAWFSEYLSETIKSRFETDEEAFREEGFCEAFGAIPEFSKFLARLMSDIYADKLDALRCECEGLRQASVNGSKSQPRVSRAPRLQGPDCGSSAEMTTASGSDEESSGEEDSGEEDSGEEDSDDEESDEEGSSEEGSSGEYSDEEESDEEDSDEEEDCDEENSDEEDSDEEGSDEEGSDEEGSDDEGSDDEGSDDEGSDDEGSDEEGSDEENSDEEGSDEEGCDEEHSVEEHSDKEDSDKEESDDQDCDGEDCEDDSDEDSNEEDTDEDESQDTWTNIYTPSASSDEGPESKDTKPFCYVL</sequence>
<protein>
    <recommendedName>
        <fullName evidence="4">BTB domain-containing protein</fullName>
    </recommendedName>
</protein>
<dbReference type="OrthoDB" id="3594103at2759"/>
<dbReference type="InterPro" id="IPR011333">
    <property type="entry name" value="SKP1/BTB/POZ_sf"/>
</dbReference>
<comment type="caution">
    <text evidence="2">The sequence shown here is derived from an EMBL/GenBank/DDBJ whole genome shotgun (WGS) entry which is preliminary data.</text>
</comment>
<dbReference type="Proteomes" id="UP000256690">
    <property type="component" value="Unassembled WGS sequence"/>
</dbReference>